<evidence type="ECO:0000256" key="1">
    <source>
        <dbReference type="SAM" id="MobiDB-lite"/>
    </source>
</evidence>
<organism evidence="3 4">
    <name type="scientific">Stentor coeruleus</name>
    <dbReference type="NCBI Taxonomy" id="5963"/>
    <lineage>
        <taxon>Eukaryota</taxon>
        <taxon>Sar</taxon>
        <taxon>Alveolata</taxon>
        <taxon>Ciliophora</taxon>
        <taxon>Postciliodesmatophora</taxon>
        <taxon>Heterotrichea</taxon>
        <taxon>Heterotrichida</taxon>
        <taxon>Stentoridae</taxon>
        <taxon>Stentor</taxon>
    </lineage>
</organism>
<comment type="caution">
    <text evidence="3">The sequence shown here is derived from an EMBL/GenBank/DDBJ whole genome shotgun (WGS) entry which is preliminary data.</text>
</comment>
<gene>
    <name evidence="3" type="ORF">SteCoe_23101</name>
</gene>
<reference evidence="3 4" key="1">
    <citation type="submission" date="2016-11" db="EMBL/GenBank/DDBJ databases">
        <title>The macronuclear genome of Stentor coeruleus: a giant cell with tiny introns.</title>
        <authorList>
            <person name="Slabodnick M."/>
            <person name="Ruby J.G."/>
            <person name="Reiff S.B."/>
            <person name="Swart E.C."/>
            <person name="Gosai S."/>
            <person name="Prabakaran S."/>
            <person name="Witkowska E."/>
            <person name="Larue G.E."/>
            <person name="Fisher S."/>
            <person name="Freeman R.M."/>
            <person name="Gunawardena J."/>
            <person name="Chu W."/>
            <person name="Stover N.A."/>
            <person name="Gregory B.D."/>
            <person name="Nowacki M."/>
            <person name="Derisi J."/>
            <person name="Roy S.W."/>
            <person name="Marshall W.F."/>
            <person name="Sood P."/>
        </authorList>
    </citation>
    <scope>NUCLEOTIDE SEQUENCE [LARGE SCALE GENOMIC DNA]</scope>
    <source>
        <strain evidence="3">WM001</strain>
    </source>
</reference>
<sequence length="893" mass="103828">MNITQDNRSQNGKIFTTGKVDNFHPSVKCKSPFQKKPFKEDQKSVLKKHISKKSPPRKERTNSSKHYSNLLVESAYGDKIKTKNTTSFEILRSSKEMPRPSSLINKTFINHLELAQKVKSIKRYSNPSIIDKLIKRSLLKAKSSKAHKEKELKQSYLQNEIRKRELSYQNRQIRIQNSAKSSKKHKRKSRIPKTHTPSHTHTLITDNSNKIKKSESISLKHEKRNLRSNHFSDMTDLKSSKIKNTPSPARLANKENKGLQKIEEYKKSLEEYMKSYQQNSRHQSESSVQSCSFIENYENSVDNSLGQPNFSFVYEGNLENSIYKEKFDTESDDFSEKISKSADVSVKKESSGEILIELNDKENNVKCIEWDIETFSGISIKKPQKNQIFSFEKGLNYHIKPQKVRKNCQVTRSEKVLCMPQEKLRNLQIIASQVCSIQSEPSQKFQMSIESTVGIEVFATKTQESPYKIIAIEEFSWSNTQIFLLEQLKLLELSSISDLSRLLPLETQTRLIYEIEQKYSSLLSFLRPQIDSRIKFLTNDLSKSECANFILSTQKKKQSLHKLINETMNSSQNPSMKMFPTSKTSENDSSSNSSSDSESYKSSITHSRSVKHLHESEYENAPNSPKAVNETQGQIMKNIEKPHIIEDDDKKIIPKLNLALEPVEYEITDSRQCFSFEYIKEYIENVMQNVDRDKLMKILALPLMKDPLEELDKLQDLQIGSFTDLEIRYFHDLISCERLLANETLAANNENKDLQVLQAEKIHKKMLLHSLNYLLQQFRPYGYKGKPLPWYQTFKNRPFKAKFEEITEKVLKDFEKLSKFAIGKTEDFDSSLYEDENMILKIKEQQLDKLVRYEISEEESKWVNYDFEEAQVKLDLADMILYDLAVEAIKINE</sequence>
<feature type="compositionally biased region" description="Basic residues" evidence="1">
    <location>
        <begin position="45"/>
        <end position="55"/>
    </location>
</feature>
<feature type="region of interest" description="Disordered" evidence="1">
    <location>
        <begin position="168"/>
        <end position="213"/>
    </location>
</feature>
<evidence type="ECO:0000259" key="2">
    <source>
        <dbReference type="Pfam" id="PF14309"/>
    </source>
</evidence>
<feature type="compositionally biased region" description="Low complexity" evidence="1">
    <location>
        <begin position="581"/>
        <end position="603"/>
    </location>
</feature>
<dbReference type="EMBL" id="MPUH01000580">
    <property type="protein sequence ID" value="OMJ77350.1"/>
    <property type="molecule type" value="Genomic_DNA"/>
</dbReference>
<dbReference type="AlphaFoldDB" id="A0A1R2BKQ9"/>
<name>A0A1R2BKQ9_9CILI</name>
<feature type="domain" description="DUF4378" evidence="2">
    <location>
        <begin position="755"/>
        <end position="886"/>
    </location>
</feature>
<dbReference type="OrthoDB" id="306254at2759"/>
<dbReference type="Pfam" id="PF14309">
    <property type="entry name" value="DUF4378"/>
    <property type="match status" value="1"/>
</dbReference>
<keyword evidence="4" id="KW-1185">Reference proteome</keyword>
<dbReference type="InterPro" id="IPR025486">
    <property type="entry name" value="DUF4378"/>
</dbReference>
<proteinExistence type="predicted"/>
<evidence type="ECO:0000313" key="4">
    <source>
        <dbReference type="Proteomes" id="UP000187209"/>
    </source>
</evidence>
<feature type="region of interest" description="Disordered" evidence="1">
    <location>
        <begin position="1"/>
        <end position="64"/>
    </location>
</feature>
<protein>
    <recommendedName>
        <fullName evidence="2">DUF4378 domain-containing protein</fullName>
    </recommendedName>
</protein>
<dbReference type="Proteomes" id="UP000187209">
    <property type="component" value="Unassembled WGS sequence"/>
</dbReference>
<feature type="compositionally biased region" description="Polar residues" evidence="1">
    <location>
        <begin position="1"/>
        <end position="14"/>
    </location>
</feature>
<accession>A0A1R2BKQ9</accession>
<feature type="compositionally biased region" description="Basic residues" evidence="1">
    <location>
        <begin position="181"/>
        <end position="198"/>
    </location>
</feature>
<evidence type="ECO:0000313" key="3">
    <source>
        <dbReference type="EMBL" id="OMJ77350.1"/>
    </source>
</evidence>
<feature type="region of interest" description="Disordered" evidence="1">
    <location>
        <begin position="567"/>
        <end position="630"/>
    </location>
</feature>
<feature type="compositionally biased region" description="Polar residues" evidence="1">
    <location>
        <begin position="168"/>
        <end position="177"/>
    </location>
</feature>